<feature type="transmembrane region" description="Helical" evidence="2">
    <location>
        <begin position="20"/>
        <end position="37"/>
    </location>
</feature>
<comment type="caution">
    <text evidence="3">The sequence shown here is derived from an EMBL/GenBank/DDBJ whole genome shotgun (WGS) entry which is preliminary data.</text>
</comment>
<keyword evidence="2" id="KW-1133">Transmembrane helix</keyword>
<proteinExistence type="predicted"/>
<keyword evidence="2" id="KW-0472">Membrane</keyword>
<protein>
    <submittedName>
        <fullName evidence="3">Uncharacterized protein</fullName>
    </submittedName>
</protein>
<name>A0A413FAP7_9FIRM</name>
<dbReference type="OrthoDB" id="9974725at2"/>
<dbReference type="Proteomes" id="UP000283880">
    <property type="component" value="Unassembled WGS sequence"/>
</dbReference>
<evidence type="ECO:0000256" key="1">
    <source>
        <dbReference type="SAM" id="MobiDB-lite"/>
    </source>
</evidence>
<keyword evidence="2" id="KW-0812">Transmembrane</keyword>
<gene>
    <name evidence="3" type="ORF">DWV29_19860</name>
</gene>
<organism evidence="3 4">
    <name type="scientific">Enterocloster asparagiformis</name>
    <dbReference type="NCBI Taxonomy" id="333367"/>
    <lineage>
        <taxon>Bacteria</taxon>
        <taxon>Bacillati</taxon>
        <taxon>Bacillota</taxon>
        <taxon>Clostridia</taxon>
        <taxon>Lachnospirales</taxon>
        <taxon>Lachnospiraceae</taxon>
        <taxon>Enterocloster</taxon>
    </lineage>
</organism>
<dbReference type="RefSeq" id="WP_117777749.1">
    <property type="nucleotide sequence ID" value="NZ_JAWYJI010000341.1"/>
</dbReference>
<evidence type="ECO:0000313" key="3">
    <source>
        <dbReference type="EMBL" id="RGX25975.1"/>
    </source>
</evidence>
<feature type="transmembrane region" description="Helical" evidence="2">
    <location>
        <begin position="49"/>
        <end position="70"/>
    </location>
</feature>
<feature type="region of interest" description="Disordered" evidence="1">
    <location>
        <begin position="432"/>
        <end position="451"/>
    </location>
</feature>
<evidence type="ECO:0000313" key="4">
    <source>
        <dbReference type="Proteomes" id="UP000283880"/>
    </source>
</evidence>
<dbReference type="AlphaFoldDB" id="A0A413FAP7"/>
<reference evidence="3 4" key="1">
    <citation type="submission" date="2018-08" db="EMBL/GenBank/DDBJ databases">
        <title>A genome reference for cultivated species of the human gut microbiota.</title>
        <authorList>
            <person name="Zou Y."/>
            <person name="Xue W."/>
            <person name="Luo G."/>
        </authorList>
    </citation>
    <scope>NUCLEOTIDE SEQUENCE [LARGE SCALE GENOMIC DNA]</scope>
    <source>
        <strain evidence="3 4">AF04-15</strain>
    </source>
</reference>
<evidence type="ECO:0000256" key="2">
    <source>
        <dbReference type="SAM" id="Phobius"/>
    </source>
</evidence>
<dbReference type="EMBL" id="QSBM01000017">
    <property type="protein sequence ID" value="RGX25975.1"/>
    <property type="molecule type" value="Genomic_DNA"/>
</dbReference>
<sequence>MNRRKTETDSEGIIVKGYPLFGILGVIEFVFGWWITLSCLADGTEANPTGGIALCLFVLFVGSGLGFIGYSRRFIRLTDTDIQIRDFLSRTRSYRIDEIQEVCCGRLQICTAKGRDGVLFRLYDYSPVNPGHIFLLQELERRGIRVDVGARMFSTAHFSALHPDPDRRHFSVLLSSFPGRLGDRLTIDGRRLTLHRPFRRDAALRAGELGEGRLRQHRNGKLCLRLYRRDGSRFLELSRPHSPGSDLSIIALLIHLADCSVPLDGLEQLSEDMQAGLRSRYADPRSAAVLFGQEYARHLPLLEQYEAELKEAGLKLLYGPLDRNREGWPEQICLPPADWPDAYECGIFFCLLKDGRMVYSKREEAPLSVFLPVVLRAPLWVSNAFPEFRSGSQDQPALVFFQPFADSDLGNWLKLFRGLAAKGNILVHADEPPVDVQNGGTADPERGGNGF</sequence>
<accession>A0A413FAP7</accession>